<feature type="coiled-coil region" evidence="6">
    <location>
        <begin position="76"/>
        <end position="103"/>
    </location>
</feature>
<dbReference type="PANTHER" id="PTHR38103">
    <property type="entry name" value="RECOMBINATION-ASSOCIATED PROTEIN RDGC"/>
    <property type="match status" value="1"/>
</dbReference>
<dbReference type="EMBL" id="JBELOE010000265">
    <property type="protein sequence ID" value="MER2493422.1"/>
    <property type="molecule type" value="Genomic_DNA"/>
</dbReference>
<evidence type="ECO:0000313" key="8">
    <source>
        <dbReference type="Proteomes" id="UP001467690"/>
    </source>
</evidence>
<evidence type="ECO:0000256" key="6">
    <source>
        <dbReference type="SAM" id="Coils"/>
    </source>
</evidence>
<keyword evidence="4" id="KW-0963">Cytoplasm</keyword>
<gene>
    <name evidence="7" type="primary">rdgC</name>
    <name evidence="7" type="ORF">ABS311_16210</name>
</gene>
<evidence type="ECO:0000256" key="4">
    <source>
        <dbReference type="ARBA" id="ARBA00022490"/>
    </source>
</evidence>
<dbReference type="RefSeq" id="WP_143872566.1">
    <property type="nucleotide sequence ID" value="NZ_CP041660.1"/>
</dbReference>
<dbReference type="PANTHER" id="PTHR38103:SF1">
    <property type="entry name" value="RECOMBINATION-ASSOCIATED PROTEIN RDGC"/>
    <property type="match status" value="1"/>
</dbReference>
<evidence type="ECO:0000256" key="3">
    <source>
        <dbReference type="ARBA" id="ARBA00022296"/>
    </source>
</evidence>
<protein>
    <recommendedName>
        <fullName evidence="3">Recombination-associated protein RdgC</fullName>
    </recommendedName>
</protein>
<keyword evidence="8" id="KW-1185">Reference proteome</keyword>
<reference evidence="7 8" key="1">
    <citation type="submission" date="2024-06" db="EMBL/GenBank/DDBJ databases">
        <authorList>
            <person name="Chen R.Y."/>
        </authorList>
    </citation>
    <scope>NUCLEOTIDE SEQUENCE [LARGE SCALE GENOMIC DNA]</scope>
    <source>
        <strain evidence="7 8">D2</strain>
    </source>
</reference>
<accession>A0ABV1RL05</accession>
<dbReference type="NCBIfam" id="NF001464">
    <property type="entry name" value="PRK00321.1-5"/>
    <property type="match status" value="1"/>
</dbReference>
<evidence type="ECO:0000256" key="5">
    <source>
        <dbReference type="ARBA" id="ARBA00023172"/>
    </source>
</evidence>
<proteinExistence type="inferred from homology"/>
<organism evidence="7 8">
    <name type="scientific">Catenovulum sediminis</name>
    <dbReference type="NCBI Taxonomy" id="1740262"/>
    <lineage>
        <taxon>Bacteria</taxon>
        <taxon>Pseudomonadati</taxon>
        <taxon>Pseudomonadota</taxon>
        <taxon>Gammaproteobacteria</taxon>
        <taxon>Alteromonadales</taxon>
        <taxon>Alteromonadaceae</taxon>
        <taxon>Catenovulum</taxon>
    </lineage>
</organism>
<dbReference type="InterPro" id="IPR007476">
    <property type="entry name" value="RdgC"/>
</dbReference>
<comment type="subcellular location">
    <subcellularLocation>
        <location evidence="1">Cytoplasm</location>
        <location evidence="1">Nucleoid</location>
    </subcellularLocation>
</comment>
<evidence type="ECO:0000256" key="2">
    <source>
        <dbReference type="ARBA" id="ARBA00008657"/>
    </source>
</evidence>
<keyword evidence="5" id="KW-0233">DNA recombination</keyword>
<comment type="caution">
    <text evidence="7">The sequence shown here is derived from an EMBL/GenBank/DDBJ whole genome shotgun (WGS) entry which is preliminary data.</text>
</comment>
<dbReference type="Pfam" id="PF04381">
    <property type="entry name" value="RdgC"/>
    <property type="match status" value="1"/>
</dbReference>
<name>A0ABV1RL05_9ALTE</name>
<dbReference type="NCBIfam" id="NF001462">
    <property type="entry name" value="PRK00321.1-3"/>
    <property type="match status" value="1"/>
</dbReference>
<comment type="similarity">
    <text evidence="2">Belongs to the RdgC family.</text>
</comment>
<keyword evidence="6" id="KW-0175">Coiled coil</keyword>
<sequence length="301" mass="34368">MWFKNALYYKFSQKFEFTAEQLEEKLQEFCFKPVSKTEMHTIGWSPALSPKANALVHSAGEFHLVCLKKQERVLPASVVKEMLEEKLEEIEQAEGRKVKGKEKQNIKEELIHTLLPQAFTKSSFIKAYIAAESGWIIVEASSPNKAEELTAYLRKCLGTLPVVPPEAEQPLMLTFDEWMRGNHPSDFILGTEVELKDFAEDEGILRCKNLALDSEDLQNHLDNGKHVTKIAVDWGETLSCILCEDNSIKRIKFSDVMKEQNEDITDEDKLARLDADFALMAGELTRFIERLTEVLELTTPE</sequence>
<dbReference type="Proteomes" id="UP001467690">
    <property type="component" value="Unassembled WGS sequence"/>
</dbReference>
<evidence type="ECO:0000313" key="7">
    <source>
        <dbReference type="EMBL" id="MER2493422.1"/>
    </source>
</evidence>
<evidence type="ECO:0000256" key="1">
    <source>
        <dbReference type="ARBA" id="ARBA00004453"/>
    </source>
</evidence>